<gene>
    <name evidence="1" type="ORF">GN157_12585</name>
</gene>
<sequence>MKVMETNESKNPESDISLTKRLEKIGLPIYMMTDTECYECKLRYSNYFDVFIVIEDLVEISLHTLYNSESENSGFVSHPTRHLVSVLELIKQLLPGDTGQTLKELNDYLNAKKEELLKEIDSNPTK</sequence>
<organism evidence="1 2">
    <name type="scientific">Flavobacterium rakeshii</name>
    <dbReference type="NCBI Taxonomy" id="1038845"/>
    <lineage>
        <taxon>Bacteria</taxon>
        <taxon>Pseudomonadati</taxon>
        <taxon>Bacteroidota</taxon>
        <taxon>Flavobacteriia</taxon>
        <taxon>Flavobacteriales</taxon>
        <taxon>Flavobacteriaceae</taxon>
        <taxon>Flavobacterium</taxon>
    </lineage>
</organism>
<dbReference type="EMBL" id="WOWP01000050">
    <property type="protein sequence ID" value="MUV04547.1"/>
    <property type="molecule type" value="Genomic_DNA"/>
</dbReference>
<dbReference type="Proteomes" id="UP000433945">
    <property type="component" value="Unassembled WGS sequence"/>
</dbReference>
<reference evidence="1 2" key="1">
    <citation type="submission" date="2019-12" db="EMBL/GenBank/DDBJ databases">
        <authorList>
            <person name="Sun J.-Q."/>
        </authorList>
    </citation>
    <scope>NUCLEOTIDE SEQUENCE [LARGE SCALE GENOMIC DNA]</scope>
    <source>
        <strain evidence="1 2">JCM 17928</strain>
    </source>
</reference>
<dbReference type="AlphaFoldDB" id="A0A6N8HFP3"/>
<comment type="caution">
    <text evidence="1">The sequence shown here is derived from an EMBL/GenBank/DDBJ whole genome shotgun (WGS) entry which is preliminary data.</text>
</comment>
<keyword evidence="2" id="KW-1185">Reference proteome</keyword>
<dbReference type="OrthoDB" id="1359385at2"/>
<evidence type="ECO:0000313" key="2">
    <source>
        <dbReference type="Proteomes" id="UP000433945"/>
    </source>
</evidence>
<accession>A0A6N8HFP3</accession>
<proteinExistence type="predicted"/>
<evidence type="ECO:0000313" key="1">
    <source>
        <dbReference type="EMBL" id="MUV04547.1"/>
    </source>
</evidence>
<dbReference type="RefSeq" id="WP_157483779.1">
    <property type="nucleotide sequence ID" value="NZ_WOWP01000050.1"/>
</dbReference>
<protein>
    <submittedName>
        <fullName evidence="1">Uncharacterized protein</fullName>
    </submittedName>
</protein>
<name>A0A6N8HFP3_9FLAO</name>